<accession>A0ABU7FSC6</accession>
<gene>
    <name evidence="1" type="ORF">VXC91_35085</name>
</gene>
<comment type="caution">
    <text evidence="1">The sequence shown here is derived from an EMBL/GenBank/DDBJ whole genome shotgun (WGS) entry which is preliminary data.</text>
</comment>
<proteinExistence type="predicted"/>
<sequence length="150" mass="17018">MTRYIAATTPRDLEIFLSKIAVEFSAGDTQTLIDLYTDEPLVDEQVATSFQEVTEMARLQRESPSRRHWFTRRDPLMGVQLDLTRDEHVTHFSRLAHRVINAEVWQGDHQLFGTVESPVRVWVDLSDEAVERALAAARACGAAVHMEPGN</sequence>
<evidence type="ECO:0000313" key="2">
    <source>
        <dbReference type="Proteomes" id="UP001333996"/>
    </source>
</evidence>
<organism evidence="1 2">
    <name type="scientific">Streptomyces chiangmaiensis</name>
    <dbReference type="NCBI Taxonomy" id="766497"/>
    <lineage>
        <taxon>Bacteria</taxon>
        <taxon>Bacillati</taxon>
        <taxon>Actinomycetota</taxon>
        <taxon>Actinomycetes</taxon>
        <taxon>Kitasatosporales</taxon>
        <taxon>Streptomycetaceae</taxon>
        <taxon>Streptomyces</taxon>
    </lineage>
</organism>
<evidence type="ECO:0000313" key="1">
    <source>
        <dbReference type="EMBL" id="MED7827016.1"/>
    </source>
</evidence>
<dbReference type="EMBL" id="JAYWVC010000197">
    <property type="protein sequence ID" value="MED7827016.1"/>
    <property type="molecule type" value="Genomic_DNA"/>
</dbReference>
<name>A0ABU7FSC6_9ACTN</name>
<protein>
    <submittedName>
        <fullName evidence="1">Uncharacterized protein</fullName>
    </submittedName>
</protein>
<reference evidence="1" key="1">
    <citation type="submission" date="2024-01" db="EMBL/GenBank/DDBJ databases">
        <title>First draft genome sequence data of TA4-1, the type strain of Gram-positive actinobacterium Streptomyces chiangmaiensis.</title>
        <authorList>
            <person name="Yasawong M."/>
            <person name="Nantapong N."/>
        </authorList>
    </citation>
    <scope>NUCLEOTIDE SEQUENCE</scope>
    <source>
        <strain evidence="1">TA4-1</strain>
    </source>
</reference>
<dbReference type="RefSeq" id="WP_329511404.1">
    <property type="nucleotide sequence ID" value="NZ_BAAAYZ010000082.1"/>
</dbReference>
<keyword evidence="2" id="KW-1185">Reference proteome</keyword>
<dbReference type="Proteomes" id="UP001333996">
    <property type="component" value="Unassembled WGS sequence"/>
</dbReference>